<dbReference type="PANTHER" id="PTHR46086">
    <property type="entry name" value="ALPHA/BETA-HYDROLASES SUPERFAMILY PROTEIN"/>
    <property type="match status" value="1"/>
</dbReference>
<dbReference type="Gene3D" id="3.40.50.1820">
    <property type="entry name" value="alpha/beta hydrolase"/>
    <property type="match status" value="1"/>
</dbReference>
<dbReference type="GO" id="GO:0004806">
    <property type="term" value="F:triacylglycerol lipase activity"/>
    <property type="evidence" value="ECO:0007669"/>
    <property type="project" value="InterPro"/>
</dbReference>
<keyword evidence="3" id="KW-1185">Reference proteome</keyword>
<dbReference type="GO" id="GO:0006629">
    <property type="term" value="P:lipid metabolic process"/>
    <property type="evidence" value="ECO:0007669"/>
    <property type="project" value="InterPro"/>
</dbReference>
<dbReference type="Proteomes" id="UP000036987">
    <property type="component" value="Unassembled WGS sequence"/>
</dbReference>
<sequence length="508" mass="59372">MPIHRRNGSILRRGRDGNEEKIPPASCFSQRYFVVRQEKGSFFDLLVSFVSWRRAEQVFLEDDSPEWIREKLDKWGHRCVILISIFVRKLIYVVRKPMKFFGLKVNYLLNLLDQNGGVLRLFFNILIGRLVVPEIGSDTFIGIIGQLDRRMDLYRRGNIIHTSTAGGGNCIDFESKAVMDLCMMASKLAYENENVVRSVISDHWEMHFDEFYNCWDDMEMSKSTQMFILSDKAKDADLILVSFRGTKPFDADDWITDWDYSWYEIPTIGKVHMGFLEALGIVNRDDPNFSNCVENKAYTVLRLKLKSLLEEHPRAEFLLTGHSLGGALAILFPILLVYHGEWELMSRMSGIYTFGQPRIGDEEVGNFMKVHVRNRYRRVVYCNDAVPRLPYDDEIFFFKHFGTCIYFNRKYQEMETEEVPNRNYLTIRYLLCAHLNAFWEFLRSFSMTKRYGSEYKESNLSILFRFFGLFMPGLSAHAPRDYINSIRLCNTGRRDYSSTAGSSDLRTT</sequence>
<dbReference type="CDD" id="cd00519">
    <property type="entry name" value="Lipase_3"/>
    <property type="match status" value="1"/>
</dbReference>
<dbReference type="Pfam" id="PF01764">
    <property type="entry name" value="Lipase_3"/>
    <property type="match status" value="1"/>
</dbReference>
<protein>
    <submittedName>
        <fullName evidence="2">Triacylglycerol lipase</fullName>
    </submittedName>
</protein>
<dbReference type="ESTHER" id="zosmr-a0a0k9npe9">
    <property type="family name" value="Triacylglycerol-lipase-OBL1-like"/>
</dbReference>
<evidence type="ECO:0000313" key="2">
    <source>
        <dbReference type="EMBL" id="KMZ57865.1"/>
    </source>
</evidence>
<comment type="caution">
    <text evidence="2">The sequence shown here is derived from an EMBL/GenBank/DDBJ whole genome shotgun (WGS) entry which is preliminary data.</text>
</comment>
<reference evidence="3" key="1">
    <citation type="journal article" date="2016" name="Nature">
        <title>The genome of the seagrass Zostera marina reveals angiosperm adaptation to the sea.</title>
        <authorList>
            <person name="Olsen J.L."/>
            <person name="Rouze P."/>
            <person name="Verhelst B."/>
            <person name="Lin Y.-C."/>
            <person name="Bayer T."/>
            <person name="Collen J."/>
            <person name="Dattolo E."/>
            <person name="De Paoli E."/>
            <person name="Dittami S."/>
            <person name="Maumus F."/>
            <person name="Michel G."/>
            <person name="Kersting A."/>
            <person name="Lauritano C."/>
            <person name="Lohaus R."/>
            <person name="Toepel M."/>
            <person name="Tonon T."/>
            <person name="Vanneste K."/>
            <person name="Amirebrahimi M."/>
            <person name="Brakel J."/>
            <person name="Bostroem C."/>
            <person name="Chovatia M."/>
            <person name="Grimwood J."/>
            <person name="Jenkins J.W."/>
            <person name="Jueterbock A."/>
            <person name="Mraz A."/>
            <person name="Stam W.T."/>
            <person name="Tice H."/>
            <person name="Bornberg-Bauer E."/>
            <person name="Green P.J."/>
            <person name="Pearson G.A."/>
            <person name="Procaccini G."/>
            <person name="Duarte C.M."/>
            <person name="Schmutz J."/>
            <person name="Reusch T.B.H."/>
            <person name="Van de Peer Y."/>
        </authorList>
    </citation>
    <scope>NUCLEOTIDE SEQUENCE [LARGE SCALE GENOMIC DNA]</scope>
    <source>
        <strain evidence="3">cv. Finnish</strain>
    </source>
</reference>
<dbReference type="OMA" id="PEMVEMT"/>
<evidence type="ECO:0000313" key="3">
    <source>
        <dbReference type="Proteomes" id="UP000036987"/>
    </source>
</evidence>
<name>A0A0K9NPE9_ZOSMR</name>
<gene>
    <name evidence="2" type="ORF">ZOSMA_81G00830</name>
</gene>
<dbReference type="OrthoDB" id="438440at2759"/>
<dbReference type="InterPro" id="IPR002921">
    <property type="entry name" value="Fungal_lipase-type"/>
</dbReference>
<dbReference type="AlphaFoldDB" id="A0A0K9NPE9"/>
<feature type="domain" description="Fungal lipase-type" evidence="1">
    <location>
        <begin position="241"/>
        <end position="392"/>
    </location>
</feature>
<dbReference type="InterPro" id="IPR029058">
    <property type="entry name" value="AB_hydrolase_fold"/>
</dbReference>
<accession>A0A0K9NPE9</accession>
<dbReference type="STRING" id="29655.A0A0K9NPE9"/>
<dbReference type="SUPFAM" id="SSF53474">
    <property type="entry name" value="alpha/beta-Hydrolases"/>
    <property type="match status" value="1"/>
</dbReference>
<evidence type="ECO:0000259" key="1">
    <source>
        <dbReference type="Pfam" id="PF01764"/>
    </source>
</evidence>
<dbReference type="PANTHER" id="PTHR46086:SF3">
    <property type="entry name" value="TRIACYLGLYCEROL LIPASE OBL1"/>
    <property type="match status" value="1"/>
</dbReference>
<proteinExistence type="predicted"/>
<organism evidence="2 3">
    <name type="scientific">Zostera marina</name>
    <name type="common">Eelgrass</name>
    <dbReference type="NCBI Taxonomy" id="29655"/>
    <lineage>
        <taxon>Eukaryota</taxon>
        <taxon>Viridiplantae</taxon>
        <taxon>Streptophyta</taxon>
        <taxon>Embryophyta</taxon>
        <taxon>Tracheophyta</taxon>
        <taxon>Spermatophyta</taxon>
        <taxon>Magnoliopsida</taxon>
        <taxon>Liliopsida</taxon>
        <taxon>Zosteraceae</taxon>
        <taxon>Zostera</taxon>
    </lineage>
</organism>
<dbReference type="EMBL" id="LFYR01002015">
    <property type="protein sequence ID" value="KMZ57865.1"/>
    <property type="molecule type" value="Genomic_DNA"/>
</dbReference>
<dbReference type="InterPro" id="IPR044819">
    <property type="entry name" value="OBL-like"/>
</dbReference>